<reference evidence="1" key="1">
    <citation type="submission" date="2021-06" db="EMBL/GenBank/DDBJ databases">
        <title>Comparative genomics, transcriptomics and evolutionary studies reveal genomic signatures of adaptation to plant cell wall in hemibiotrophic fungi.</title>
        <authorList>
            <consortium name="DOE Joint Genome Institute"/>
            <person name="Baroncelli R."/>
            <person name="Diaz J.F."/>
            <person name="Benocci T."/>
            <person name="Peng M."/>
            <person name="Battaglia E."/>
            <person name="Haridas S."/>
            <person name="Andreopoulos W."/>
            <person name="Labutti K."/>
            <person name="Pangilinan J."/>
            <person name="Floch G.L."/>
            <person name="Makela M.R."/>
            <person name="Henrissat B."/>
            <person name="Grigoriev I.V."/>
            <person name="Crouch J.A."/>
            <person name="De Vries R.P."/>
            <person name="Sukno S.A."/>
            <person name="Thon M.R."/>
        </authorList>
    </citation>
    <scope>NUCLEOTIDE SEQUENCE</scope>
    <source>
        <strain evidence="1">MAFF235873</strain>
    </source>
</reference>
<dbReference type="AlphaFoldDB" id="A0AAD9HP06"/>
<sequence>MAQGNGMWLITSEKGCFRRETFGLRRSGMKVPRVGVGLPLLWLGQARREQAGGVAGGASSLHHDAPTWAVLLCCSSVMEDGSFLVPLESSMMLPGLVYLPREGRSAHIKLGIASSLESVRRCRVAPKDVLSRLRGHAASDRLACAIISLS</sequence>
<name>A0AAD9HP06_9PEZI</name>
<gene>
    <name evidence="1" type="ORF">LX32DRAFT_650920</name>
</gene>
<accession>A0AAD9HP06</accession>
<evidence type="ECO:0000313" key="2">
    <source>
        <dbReference type="Proteomes" id="UP001232148"/>
    </source>
</evidence>
<organism evidence="1 2">
    <name type="scientific">Colletotrichum zoysiae</name>
    <dbReference type="NCBI Taxonomy" id="1216348"/>
    <lineage>
        <taxon>Eukaryota</taxon>
        <taxon>Fungi</taxon>
        <taxon>Dikarya</taxon>
        <taxon>Ascomycota</taxon>
        <taxon>Pezizomycotina</taxon>
        <taxon>Sordariomycetes</taxon>
        <taxon>Hypocreomycetidae</taxon>
        <taxon>Glomerellales</taxon>
        <taxon>Glomerellaceae</taxon>
        <taxon>Colletotrichum</taxon>
        <taxon>Colletotrichum graminicola species complex</taxon>
    </lineage>
</organism>
<evidence type="ECO:0000313" key="1">
    <source>
        <dbReference type="EMBL" id="KAK2031279.1"/>
    </source>
</evidence>
<dbReference type="EMBL" id="MU842842">
    <property type="protein sequence ID" value="KAK2031279.1"/>
    <property type="molecule type" value="Genomic_DNA"/>
</dbReference>
<dbReference type="Proteomes" id="UP001232148">
    <property type="component" value="Unassembled WGS sequence"/>
</dbReference>
<proteinExistence type="predicted"/>
<comment type="caution">
    <text evidence="1">The sequence shown here is derived from an EMBL/GenBank/DDBJ whole genome shotgun (WGS) entry which is preliminary data.</text>
</comment>
<protein>
    <submittedName>
        <fullName evidence="1">Uncharacterized protein</fullName>
    </submittedName>
</protein>
<keyword evidence="2" id="KW-1185">Reference proteome</keyword>